<keyword evidence="4" id="KW-0238">DNA-binding</keyword>
<dbReference type="Gene3D" id="1.10.1740.10">
    <property type="match status" value="1"/>
</dbReference>
<protein>
    <submittedName>
        <fullName evidence="7">RNA polymerase sigma-70 factor (Sigma-E family)</fullName>
    </submittedName>
</protein>
<evidence type="ECO:0000313" key="7">
    <source>
        <dbReference type="EMBL" id="MBM7507249.1"/>
    </source>
</evidence>
<dbReference type="PANTHER" id="PTHR43133:SF50">
    <property type="entry name" value="ECF RNA POLYMERASE SIGMA FACTOR SIGM"/>
    <property type="match status" value="1"/>
</dbReference>
<dbReference type="InterPro" id="IPR013249">
    <property type="entry name" value="RNA_pol_sigma70_r4_t2"/>
</dbReference>
<dbReference type="Gene3D" id="1.10.10.10">
    <property type="entry name" value="Winged helix-like DNA-binding domain superfamily/Winged helix DNA-binding domain"/>
    <property type="match status" value="1"/>
</dbReference>
<dbReference type="EMBL" id="JAFBBZ010000001">
    <property type="protein sequence ID" value="MBM7507249.1"/>
    <property type="molecule type" value="Genomic_DNA"/>
</dbReference>
<gene>
    <name evidence="7" type="ORF">JOE61_001063</name>
</gene>
<keyword evidence="8" id="KW-1185">Reference proteome</keyword>
<evidence type="ECO:0000256" key="5">
    <source>
        <dbReference type="ARBA" id="ARBA00023163"/>
    </source>
</evidence>
<reference evidence="7 8" key="1">
    <citation type="submission" date="2021-01" db="EMBL/GenBank/DDBJ databases">
        <title>Sequencing the genomes of 1000 actinobacteria strains.</title>
        <authorList>
            <person name="Klenk H.-P."/>
        </authorList>
    </citation>
    <scope>NUCLEOTIDE SEQUENCE [LARGE SCALE GENOMIC DNA]</scope>
    <source>
        <strain evidence="7 8">DSM 18239</strain>
    </source>
</reference>
<evidence type="ECO:0000256" key="1">
    <source>
        <dbReference type="ARBA" id="ARBA00010641"/>
    </source>
</evidence>
<keyword evidence="2" id="KW-0805">Transcription regulation</keyword>
<comment type="caution">
    <text evidence="7">The sequence shown here is derived from an EMBL/GenBank/DDBJ whole genome shotgun (WGS) entry which is preliminary data.</text>
</comment>
<proteinExistence type="inferred from homology"/>
<dbReference type="InterPro" id="IPR036388">
    <property type="entry name" value="WH-like_DNA-bd_sf"/>
</dbReference>
<sequence length="173" mass="19028">MSGDFAGFFAAAWPRLYPMAAAVAGERGAAEDALQAAFAKAYSRWDKVCAAEHPEAYVRRIVLNEIAGARRYGFARRERPSEQLPLDGRSHDSPEADVVRRDEVLSALRSLPPRQRAVLVLRYYEDLSEAEIARSLGCSRGTVKSQASAALASLRRLRPDLVASGLDAPQEER</sequence>
<dbReference type="InterPro" id="IPR039425">
    <property type="entry name" value="RNA_pol_sigma-70-like"/>
</dbReference>
<dbReference type="CDD" id="cd06171">
    <property type="entry name" value="Sigma70_r4"/>
    <property type="match status" value="1"/>
</dbReference>
<keyword evidence="3" id="KW-0731">Sigma factor</keyword>
<dbReference type="InterPro" id="IPR014284">
    <property type="entry name" value="RNA_pol_sigma-70_dom"/>
</dbReference>
<dbReference type="SUPFAM" id="SSF88659">
    <property type="entry name" value="Sigma3 and sigma4 domains of RNA polymerase sigma factors"/>
    <property type="match status" value="1"/>
</dbReference>
<feature type="domain" description="RNA polymerase sigma factor 70 region 4 type 2" evidence="6">
    <location>
        <begin position="102"/>
        <end position="154"/>
    </location>
</feature>
<dbReference type="SUPFAM" id="SSF88946">
    <property type="entry name" value="Sigma2 domain of RNA polymerase sigma factors"/>
    <property type="match status" value="1"/>
</dbReference>
<evidence type="ECO:0000256" key="2">
    <source>
        <dbReference type="ARBA" id="ARBA00023015"/>
    </source>
</evidence>
<organism evidence="7 8">
    <name type="scientific">Nocardioides salarius</name>
    <dbReference type="NCBI Taxonomy" id="374513"/>
    <lineage>
        <taxon>Bacteria</taxon>
        <taxon>Bacillati</taxon>
        <taxon>Actinomycetota</taxon>
        <taxon>Actinomycetes</taxon>
        <taxon>Propionibacteriales</taxon>
        <taxon>Nocardioidaceae</taxon>
        <taxon>Nocardioides</taxon>
    </lineage>
</organism>
<dbReference type="NCBIfam" id="TIGR02937">
    <property type="entry name" value="sigma70-ECF"/>
    <property type="match status" value="1"/>
</dbReference>
<keyword evidence="5" id="KW-0804">Transcription</keyword>
<evidence type="ECO:0000256" key="4">
    <source>
        <dbReference type="ARBA" id="ARBA00023125"/>
    </source>
</evidence>
<dbReference type="InterPro" id="IPR014325">
    <property type="entry name" value="RNA_pol_sigma-E_actinobac"/>
</dbReference>
<dbReference type="NCBIfam" id="TIGR02983">
    <property type="entry name" value="SigE-fam_strep"/>
    <property type="match status" value="1"/>
</dbReference>
<evidence type="ECO:0000313" key="8">
    <source>
        <dbReference type="Proteomes" id="UP000732378"/>
    </source>
</evidence>
<accession>A0ABS2M7T3</accession>
<dbReference type="PANTHER" id="PTHR43133">
    <property type="entry name" value="RNA POLYMERASE ECF-TYPE SIGMA FACTO"/>
    <property type="match status" value="1"/>
</dbReference>
<dbReference type="InterPro" id="IPR013325">
    <property type="entry name" value="RNA_pol_sigma_r2"/>
</dbReference>
<comment type="similarity">
    <text evidence="1">Belongs to the sigma-70 factor family. ECF subfamily.</text>
</comment>
<evidence type="ECO:0000259" key="6">
    <source>
        <dbReference type="Pfam" id="PF08281"/>
    </source>
</evidence>
<dbReference type="Proteomes" id="UP000732378">
    <property type="component" value="Unassembled WGS sequence"/>
</dbReference>
<dbReference type="InterPro" id="IPR013324">
    <property type="entry name" value="RNA_pol_sigma_r3/r4-like"/>
</dbReference>
<dbReference type="Pfam" id="PF08281">
    <property type="entry name" value="Sigma70_r4_2"/>
    <property type="match status" value="1"/>
</dbReference>
<evidence type="ECO:0000256" key="3">
    <source>
        <dbReference type="ARBA" id="ARBA00023082"/>
    </source>
</evidence>
<dbReference type="RefSeq" id="WP_193669095.1">
    <property type="nucleotide sequence ID" value="NZ_JACDTV010000007.1"/>
</dbReference>
<name>A0ABS2M7T3_9ACTN</name>